<evidence type="ECO:0000313" key="2">
    <source>
        <dbReference type="Proteomes" id="UP001221757"/>
    </source>
</evidence>
<keyword evidence="2" id="KW-1185">Reference proteome</keyword>
<proteinExistence type="predicted"/>
<comment type="caution">
    <text evidence="1">The sequence shown here is derived from an EMBL/GenBank/DDBJ whole genome shotgun (WGS) entry which is preliminary data.</text>
</comment>
<reference evidence="1" key="1">
    <citation type="submission" date="2023-03" db="EMBL/GenBank/DDBJ databases">
        <title>Massive genome expansion in bonnet fungi (Mycena s.s.) driven by repeated elements and novel gene families across ecological guilds.</title>
        <authorList>
            <consortium name="Lawrence Berkeley National Laboratory"/>
            <person name="Harder C.B."/>
            <person name="Miyauchi S."/>
            <person name="Viragh M."/>
            <person name="Kuo A."/>
            <person name="Thoen E."/>
            <person name="Andreopoulos B."/>
            <person name="Lu D."/>
            <person name="Skrede I."/>
            <person name="Drula E."/>
            <person name="Henrissat B."/>
            <person name="Morin E."/>
            <person name="Kohler A."/>
            <person name="Barry K."/>
            <person name="LaButti K."/>
            <person name="Morin E."/>
            <person name="Salamov A."/>
            <person name="Lipzen A."/>
            <person name="Mereny Z."/>
            <person name="Hegedus B."/>
            <person name="Baldrian P."/>
            <person name="Stursova M."/>
            <person name="Weitz H."/>
            <person name="Taylor A."/>
            <person name="Grigoriev I.V."/>
            <person name="Nagy L.G."/>
            <person name="Martin F."/>
            <person name="Kauserud H."/>
        </authorList>
    </citation>
    <scope>NUCLEOTIDE SEQUENCE</scope>
    <source>
        <strain evidence="1">CBHHK067</strain>
    </source>
</reference>
<dbReference type="Proteomes" id="UP001221757">
    <property type="component" value="Unassembled WGS sequence"/>
</dbReference>
<accession>A0AAD7D2R0</accession>
<dbReference type="AlphaFoldDB" id="A0AAD7D2R0"/>
<name>A0AAD7D2R0_MYCRO</name>
<evidence type="ECO:0000313" key="1">
    <source>
        <dbReference type="EMBL" id="KAJ7676151.1"/>
    </source>
</evidence>
<gene>
    <name evidence="1" type="ORF">B0H17DRAFT_1140125</name>
</gene>
<organism evidence="1 2">
    <name type="scientific">Mycena rosella</name>
    <name type="common">Pink bonnet</name>
    <name type="synonym">Agaricus rosellus</name>
    <dbReference type="NCBI Taxonomy" id="1033263"/>
    <lineage>
        <taxon>Eukaryota</taxon>
        <taxon>Fungi</taxon>
        <taxon>Dikarya</taxon>
        <taxon>Basidiomycota</taxon>
        <taxon>Agaricomycotina</taxon>
        <taxon>Agaricomycetes</taxon>
        <taxon>Agaricomycetidae</taxon>
        <taxon>Agaricales</taxon>
        <taxon>Marasmiineae</taxon>
        <taxon>Mycenaceae</taxon>
        <taxon>Mycena</taxon>
    </lineage>
</organism>
<dbReference type="EMBL" id="JARKIE010000146">
    <property type="protein sequence ID" value="KAJ7676151.1"/>
    <property type="molecule type" value="Genomic_DNA"/>
</dbReference>
<protein>
    <submittedName>
        <fullName evidence="1">Uncharacterized protein</fullName>
    </submittedName>
</protein>
<sequence>MNEQHMQQHISLRPIDASVHGITIRLMLKKIGKSAWPVWGFRTIGGPIHRGDILNRRRNTHAVAYSNHKNNFRSLSKGNEAASKCCGVARSAQDVTELLHGVEALNARTLSTESREVQHDGMVEYNKTLHILGIASDSTHLVYPWHGLDVAVRPDHHIAAQNNHQSPIAPVRRYPEESCTHLDYDKLKWRAHRESSSRSTHELRTNTVPHACFIKLGRRSEVDASAWKGRACLKSSGGSTPKRHRS</sequence>